<keyword evidence="3 6" id="KW-0812">Transmembrane</keyword>
<name>A0A0D2BH81_9EURO</name>
<dbReference type="GO" id="GO:0022857">
    <property type="term" value="F:transmembrane transporter activity"/>
    <property type="evidence" value="ECO:0007669"/>
    <property type="project" value="InterPro"/>
</dbReference>
<dbReference type="EMBL" id="KN847499">
    <property type="protein sequence ID" value="KIW10714.1"/>
    <property type="molecule type" value="Genomic_DNA"/>
</dbReference>
<feature type="transmembrane region" description="Helical" evidence="6">
    <location>
        <begin position="323"/>
        <end position="347"/>
    </location>
</feature>
<dbReference type="PANTHER" id="PTHR45649:SF16">
    <property type="entry name" value="7-KETO 8-AMINOPELARGONIC ACID TRANSPORTER"/>
    <property type="match status" value="1"/>
</dbReference>
<dbReference type="Pfam" id="PF13520">
    <property type="entry name" value="AA_permease_2"/>
    <property type="match status" value="1"/>
</dbReference>
<accession>A0A0D2BH81</accession>
<feature type="transmembrane region" description="Helical" evidence="6">
    <location>
        <begin position="446"/>
        <end position="467"/>
    </location>
</feature>
<keyword evidence="5 6" id="KW-0472">Membrane</keyword>
<dbReference type="PIRSF" id="PIRSF006060">
    <property type="entry name" value="AA_transporter"/>
    <property type="match status" value="1"/>
</dbReference>
<evidence type="ECO:0000256" key="5">
    <source>
        <dbReference type="ARBA" id="ARBA00023136"/>
    </source>
</evidence>
<feature type="transmembrane region" description="Helical" evidence="6">
    <location>
        <begin position="71"/>
        <end position="97"/>
    </location>
</feature>
<dbReference type="RefSeq" id="XP_016230930.1">
    <property type="nucleotide sequence ID" value="XM_016384328.1"/>
</dbReference>
<dbReference type="GeneID" id="27337096"/>
<evidence type="ECO:0000256" key="2">
    <source>
        <dbReference type="ARBA" id="ARBA00022448"/>
    </source>
</evidence>
<evidence type="ECO:0000313" key="8">
    <source>
        <dbReference type="Proteomes" id="UP000053328"/>
    </source>
</evidence>
<feature type="transmembrane region" description="Helical" evidence="6">
    <location>
        <begin position="118"/>
        <end position="142"/>
    </location>
</feature>
<evidence type="ECO:0000256" key="3">
    <source>
        <dbReference type="ARBA" id="ARBA00022692"/>
    </source>
</evidence>
<evidence type="ECO:0000256" key="1">
    <source>
        <dbReference type="ARBA" id="ARBA00004141"/>
    </source>
</evidence>
<feature type="transmembrane region" description="Helical" evidence="6">
    <location>
        <begin position="377"/>
        <end position="397"/>
    </location>
</feature>
<dbReference type="VEuPathDB" id="FungiDB:PV08_10013"/>
<dbReference type="OrthoDB" id="2417308at2759"/>
<feature type="transmembrane region" description="Helical" evidence="6">
    <location>
        <begin position="43"/>
        <end position="65"/>
    </location>
</feature>
<protein>
    <recommendedName>
        <fullName evidence="9">Amino acid permease/ SLC12A domain-containing protein</fullName>
    </recommendedName>
</protein>
<dbReference type="PANTHER" id="PTHR45649">
    <property type="entry name" value="AMINO-ACID PERMEASE BAT1"/>
    <property type="match status" value="1"/>
</dbReference>
<dbReference type="Proteomes" id="UP000053328">
    <property type="component" value="Unassembled WGS sequence"/>
</dbReference>
<keyword evidence="2" id="KW-0813">Transport</keyword>
<comment type="subcellular location">
    <subcellularLocation>
        <location evidence="1">Membrane</location>
        <topology evidence="1">Multi-pass membrane protein</topology>
    </subcellularLocation>
</comment>
<feature type="transmembrane region" description="Helical" evidence="6">
    <location>
        <begin position="403"/>
        <end position="425"/>
    </location>
</feature>
<evidence type="ECO:0008006" key="9">
    <source>
        <dbReference type="Google" id="ProtNLM"/>
    </source>
</evidence>
<feature type="transmembrane region" description="Helical" evidence="6">
    <location>
        <begin position="162"/>
        <end position="184"/>
    </location>
</feature>
<gene>
    <name evidence="7" type="ORF">PV08_10013</name>
</gene>
<keyword evidence="8" id="KW-1185">Reference proteome</keyword>
<dbReference type="HOGENOM" id="CLU_004495_2_3_1"/>
<feature type="transmembrane region" description="Helical" evidence="6">
    <location>
        <begin position="231"/>
        <end position="253"/>
    </location>
</feature>
<reference evidence="7 8" key="1">
    <citation type="submission" date="2015-01" db="EMBL/GenBank/DDBJ databases">
        <title>The Genome Sequence of Exophiala spinifera CBS89968.</title>
        <authorList>
            <consortium name="The Broad Institute Genomics Platform"/>
            <person name="Cuomo C."/>
            <person name="de Hoog S."/>
            <person name="Gorbushina A."/>
            <person name="Stielow B."/>
            <person name="Teixiera M."/>
            <person name="Abouelleil A."/>
            <person name="Chapman S.B."/>
            <person name="Priest M."/>
            <person name="Young S.K."/>
            <person name="Wortman J."/>
            <person name="Nusbaum C."/>
            <person name="Birren B."/>
        </authorList>
    </citation>
    <scope>NUCLEOTIDE SEQUENCE [LARGE SCALE GENOMIC DNA]</scope>
    <source>
        <strain evidence="7 8">CBS 89968</strain>
    </source>
</reference>
<keyword evidence="4 6" id="KW-1133">Transmembrane helix</keyword>
<feature type="transmembrane region" description="Helical" evidence="6">
    <location>
        <begin position="191"/>
        <end position="211"/>
    </location>
</feature>
<organism evidence="7 8">
    <name type="scientific">Exophiala spinifera</name>
    <dbReference type="NCBI Taxonomy" id="91928"/>
    <lineage>
        <taxon>Eukaryota</taxon>
        <taxon>Fungi</taxon>
        <taxon>Dikarya</taxon>
        <taxon>Ascomycota</taxon>
        <taxon>Pezizomycotina</taxon>
        <taxon>Eurotiomycetes</taxon>
        <taxon>Chaetothyriomycetidae</taxon>
        <taxon>Chaetothyriales</taxon>
        <taxon>Herpotrichiellaceae</taxon>
        <taxon>Exophiala</taxon>
    </lineage>
</organism>
<feature type="transmembrane region" description="Helical" evidence="6">
    <location>
        <begin position="273"/>
        <end position="294"/>
    </location>
</feature>
<dbReference type="InterPro" id="IPR002293">
    <property type="entry name" value="AA/rel_permease1"/>
</dbReference>
<dbReference type="AlphaFoldDB" id="A0A0D2BH81"/>
<evidence type="ECO:0000313" key="7">
    <source>
        <dbReference type="EMBL" id="KIW10714.1"/>
    </source>
</evidence>
<evidence type="ECO:0000256" key="4">
    <source>
        <dbReference type="ARBA" id="ARBA00022989"/>
    </source>
</evidence>
<sequence>MDQANMSKQDIMTWTENDTQPSGDGEIMGEVQPKVHFNLWHSLAMNFSITCTPLAIGAYLSLVIGLGGSPYYIWAFLFGSFFQLILGLAVAEVASSIPHSSGPAYWVQHLAPTECAKFFGFLVGWTTTATWWFIAIASDLYLAQLTLGLAMALNPGYLPPQWQYYLVYCAWAVAGFVINLPYIFHALGPTLIGAFGVINVTAIFILVSLLVRATPKPPAHEVFVDVVNESGWSSNGVVFFLALLPSVLCVSGFDAITHITDELDRPTKQVPQVIIGSSVISAITGFVMTIVYSFCITKPENLLAPVGHQPIIQLLFDSCRSNALATIGAIGVILSFYIANVSTFTSWSRLYWSLSRENQFPFSNWTSKLSATDSLPCNAMVVNLLLVLALGAIQLGSLTALNAILGGAVVLGTVSYSLTFGCALYRGRDYLPSQRWLNLRGFGTPIIYVALIWCLFISVWLCFPLYLPVKPEYMNWASVVVVGVLLAATIDWFVRPSARSRSATEVN</sequence>
<dbReference type="GO" id="GO:0016020">
    <property type="term" value="C:membrane"/>
    <property type="evidence" value="ECO:0007669"/>
    <property type="project" value="UniProtKB-SubCell"/>
</dbReference>
<evidence type="ECO:0000256" key="6">
    <source>
        <dbReference type="SAM" id="Phobius"/>
    </source>
</evidence>
<proteinExistence type="predicted"/>
<feature type="transmembrane region" description="Helical" evidence="6">
    <location>
        <begin position="473"/>
        <end position="494"/>
    </location>
</feature>
<dbReference type="Gene3D" id="1.20.1740.10">
    <property type="entry name" value="Amino acid/polyamine transporter I"/>
    <property type="match status" value="1"/>
</dbReference>